<dbReference type="Pfam" id="PF18766">
    <property type="entry name" value="SWI2_SNF2"/>
    <property type="match status" value="1"/>
</dbReference>
<keyword evidence="4 10" id="KW-0547">Nucleotide-binding</keyword>
<gene>
    <name evidence="12" type="ORF">CK503_04045</name>
</gene>
<dbReference type="AlphaFoldDB" id="A0A2A2GEF9"/>
<proteinExistence type="inferred from homology"/>
<dbReference type="InterPro" id="IPR021810">
    <property type="entry name" value="T1RH-like_C"/>
</dbReference>
<dbReference type="Gene3D" id="3.40.50.300">
    <property type="entry name" value="P-loop containing nucleotide triphosphate hydrolases"/>
    <property type="match status" value="2"/>
</dbReference>
<keyword evidence="9 10" id="KW-0238">DNA-binding</keyword>
<dbReference type="InterPro" id="IPR055180">
    <property type="entry name" value="HsdR_RecA-like_helicase_dom_2"/>
</dbReference>
<dbReference type="CDD" id="cd18030">
    <property type="entry name" value="DEXHc_RE_I_HsdR"/>
    <property type="match status" value="1"/>
</dbReference>
<evidence type="ECO:0000313" key="13">
    <source>
        <dbReference type="Proteomes" id="UP000218831"/>
    </source>
</evidence>
<evidence type="ECO:0000313" key="12">
    <source>
        <dbReference type="EMBL" id="PAU95374.1"/>
    </source>
</evidence>
<reference evidence="12 13" key="1">
    <citation type="submission" date="2017-08" db="EMBL/GenBank/DDBJ databases">
        <title>Aliifodinibius alkalisoli sp. nov., isolated from saline alkaline soil.</title>
        <authorList>
            <person name="Liu D."/>
            <person name="Zhang G."/>
        </authorList>
    </citation>
    <scope>NUCLEOTIDE SEQUENCE [LARGE SCALE GENOMIC DNA]</scope>
    <source>
        <strain evidence="12 13">WN023</strain>
    </source>
</reference>
<keyword evidence="13" id="KW-1185">Reference proteome</keyword>
<feature type="domain" description="Helicase ATP-binding" evidence="11">
    <location>
        <begin position="262"/>
        <end position="435"/>
    </location>
</feature>
<protein>
    <recommendedName>
        <fullName evidence="10">Type I restriction enzyme endonuclease subunit</fullName>
        <shortName evidence="10">R protein</shortName>
        <ecNumber evidence="10">3.1.21.3</ecNumber>
    </recommendedName>
</protein>
<comment type="subunit">
    <text evidence="10">The type I restriction/modification system is composed of three polypeptides R, M and S.</text>
</comment>
<sequence>MSDVGQIERNAQNRIVKLFQERLDYDYLGNWEERENNRNVEEELLRRFLNRQGYDKPLIDKAIFELERAAQSQADSLYNTNKEVYRLLRYGTEVRASQGENKQTVHFIDWQDPLNNDFAIAEEVSVLGEFDKRPDIVLYVNGIAVGILELKRSKVSVNKGIRQNLDNQKPEFIKSFFNTIQLVMAGNDTAGLRYGTIETPEKYYQKWKEETDEEFDYLLDKHLVQLCNKERLIELIHDFVLFDAGAKKICRPHQYFGVKASQENVTKREDGIIWHTQGSGKSLTMVWLAQWIREHVDDSRVLVITDRIELDKQIVRVFDDAGESMERAESGSDLIDKLNKNEYPLISSLVHKFGTKDEGEYESYIKEIRQNLPKDFKAKGDIYVFVDECHRTQSGKLHRAMKTILPDAMFIGFTGTPLLKNDKKTSLEVFGPYIHTYKFDEAVEDNVVLDLRYEARDIDQKITDQESIDEWFEKETEGLNDVAREELMKRWGTMKKLLSSKDRLQKIVYDIVKDFKIKDRLCTGQGNALLVANSIYDACKFYELFQEHELGKYCAIVTSYNPSIDKVKGESTGAGDTEELHKYKVYQDMLDGKSTEQFEEDVKKKFVNEPAQMKLLIVVDKLLTGFDAPPATYLYIDKPMQDHGLFQAICRVNRLHTEDKEYGYVVDYKDLFKSLEQSIADYTSEAFEGYDKDDVEGLLKDRYEQARNKLDEALDAVEALCEPIHPKTTKEFIRYFCGDPENEDDLKETEEQRTTLYKLTASLIRAYTDIANEMLRAGYTKQEAIEIKQQVQFYSDVRDEVKHASGDYIDLKTYEPGMRQLIDMYISAEPSEKISALDDLSLIELVVQRGEDAVNELPEGIRNDPEAVAETIENNIRKRIIEERPTNPKYFEKMSDILEELILKRKQQALDYKKYLQELVELTKKVKQLNGQDYPEQIKTSGQKALYDNLNNDDELAKVVDKTVKYTAKDGWRDNKIKEREVKRAIKQKLPEKFNVQEVLDVIKNQDEY</sequence>
<evidence type="ECO:0000259" key="11">
    <source>
        <dbReference type="PROSITE" id="PS51192"/>
    </source>
</evidence>
<evidence type="ECO:0000256" key="4">
    <source>
        <dbReference type="ARBA" id="ARBA00022741"/>
    </source>
</evidence>
<evidence type="ECO:0000256" key="2">
    <source>
        <dbReference type="ARBA" id="ARBA00008598"/>
    </source>
</evidence>
<dbReference type="PROSITE" id="PS51192">
    <property type="entry name" value="HELICASE_ATP_BIND_1"/>
    <property type="match status" value="1"/>
</dbReference>
<accession>A0A2A2GEF9</accession>
<dbReference type="NCBIfam" id="TIGR00348">
    <property type="entry name" value="hsdR"/>
    <property type="match status" value="1"/>
</dbReference>
<dbReference type="InterPro" id="IPR007409">
    <property type="entry name" value="Restrct_endonuc_type1_HsdR_N"/>
</dbReference>
<dbReference type="InterPro" id="IPR014001">
    <property type="entry name" value="Helicase_ATP-bd"/>
</dbReference>
<organism evidence="12 13">
    <name type="scientific">Fodinibius salipaludis</name>
    <dbReference type="NCBI Taxonomy" id="2032627"/>
    <lineage>
        <taxon>Bacteria</taxon>
        <taxon>Pseudomonadati</taxon>
        <taxon>Balneolota</taxon>
        <taxon>Balneolia</taxon>
        <taxon>Balneolales</taxon>
        <taxon>Balneolaceae</taxon>
        <taxon>Fodinibius</taxon>
    </lineage>
</organism>
<dbReference type="RefSeq" id="WP_095605501.1">
    <property type="nucleotide sequence ID" value="NZ_NSKE01000002.1"/>
</dbReference>
<dbReference type="InterPro" id="IPR051268">
    <property type="entry name" value="Type-I_R_enzyme_R_subunit"/>
</dbReference>
<evidence type="ECO:0000256" key="5">
    <source>
        <dbReference type="ARBA" id="ARBA00022747"/>
    </source>
</evidence>
<keyword evidence="8 10" id="KW-0067">ATP-binding</keyword>
<evidence type="ECO:0000256" key="8">
    <source>
        <dbReference type="ARBA" id="ARBA00022840"/>
    </source>
</evidence>
<keyword evidence="7 10" id="KW-0378">Hydrolase</keyword>
<dbReference type="GO" id="GO:0009035">
    <property type="term" value="F:type I site-specific deoxyribonuclease activity"/>
    <property type="evidence" value="ECO:0007669"/>
    <property type="project" value="UniProtKB-EC"/>
</dbReference>
<dbReference type="SUPFAM" id="SSF52540">
    <property type="entry name" value="P-loop containing nucleoside triphosphate hydrolases"/>
    <property type="match status" value="2"/>
</dbReference>
<dbReference type="OrthoDB" id="9758243at2"/>
<keyword evidence="6 12" id="KW-0255">Endonuclease</keyword>
<dbReference type="PANTHER" id="PTHR30195:SF15">
    <property type="entry name" value="TYPE I RESTRICTION ENZYME HINDI ENDONUCLEASE SUBUNIT"/>
    <property type="match status" value="1"/>
</dbReference>
<comment type="caution">
    <text evidence="12">The sequence shown here is derived from an EMBL/GenBank/DDBJ whole genome shotgun (WGS) entry which is preliminary data.</text>
</comment>
<dbReference type="CDD" id="cd22332">
    <property type="entry name" value="HsdR_N"/>
    <property type="match status" value="1"/>
</dbReference>
<dbReference type="EMBL" id="NSKE01000002">
    <property type="protein sequence ID" value="PAU95374.1"/>
    <property type="molecule type" value="Genomic_DNA"/>
</dbReference>
<comment type="similarity">
    <text evidence="2 10">Belongs to the HsdR family.</text>
</comment>
<dbReference type="InterPro" id="IPR027417">
    <property type="entry name" value="P-loop_NTPase"/>
</dbReference>
<dbReference type="Pfam" id="PF11867">
    <property type="entry name" value="T1RH-like_C"/>
    <property type="match status" value="1"/>
</dbReference>
<keyword evidence="5 10" id="KW-0680">Restriction system</keyword>
<evidence type="ECO:0000256" key="10">
    <source>
        <dbReference type="RuleBase" id="RU364115"/>
    </source>
</evidence>
<dbReference type="Pfam" id="PF22679">
    <property type="entry name" value="T1R_D3-like"/>
    <property type="match status" value="1"/>
</dbReference>
<evidence type="ECO:0000256" key="3">
    <source>
        <dbReference type="ARBA" id="ARBA00022722"/>
    </source>
</evidence>
<dbReference type="GO" id="GO:0005524">
    <property type="term" value="F:ATP binding"/>
    <property type="evidence" value="ECO:0007669"/>
    <property type="project" value="UniProtKB-KW"/>
</dbReference>
<dbReference type="SMART" id="SM00487">
    <property type="entry name" value="DEXDc"/>
    <property type="match status" value="1"/>
</dbReference>
<comment type="function">
    <text evidence="10">Subunit R is required for both nuclease and ATPase activities, but not for modification.</text>
</comment>
<evidence type="ECO:0000256" key="1">
    <source>
        <dbReference type="ARBA" id="ARBA00000851"/>
    </source>
</evidence>
<dbReference type="InterPro" id="IPR040980">
    <property type="entry name" value="SWI2_SNF2"/>
</dbReference>
<name>A0A2A2GEF9_9BACT</name>
<keyword evidence="3" id="KW-0540">Nuclease</keyword>
<dbReference type="EC" id="3.1.21.3" evidence="10"/>
<comment type="catalytic activity">
    <reaction evidence="1 10">
        <text>Endonucleolytic cleavage of DNA to give random double-stranded fragments with terminal 5'-phosphates, ATP is simultaneously hydrolyzed.</text>
        <dbReference type="EC" id="3.1.21.3"/>
    </reaction>
</comment>
<dbReference type="Gene3D" id="3.90.1570.50">
    <property type="match status" value="1"/>
</dbReference>
<dbReference type="InterPro" id="IPR004473">
    <property type="entry name" value="Restrct_endonuc_typeI_HsdR"/>
</dbReference>
<evidence type="ECO:0000256" key="6">
    <source>
        <dbReference type="ARBA" id="ARBA00022759"/>
    </source>
</evidence>
<dbReference type="PANTHER" id="PTHR30195">
    <property type="entry name" value="TYPE I SITE-SPECIFIC DEOXYRIBONUCLEASE PROTEIN SUBUNIT M AND R"/>
    <property type="match status" value="1"/>
</dbReference>
<dbReference type="Proteomes" id="UP000218831">
    <property type="component" value="Unassembled WGS sequence"/>
</dbReference>
<evidence type="ECO:0000256" key="9">
    <source>
        <dbReference type="ARBA" id="ARBA00023125"/>
    </source>
</evidence>
<dbReference type="Pfam" id="PF04313">
    <property type="entry name" value="HSDR_N"/>
    <property type="match status" value="1"/>
</dbReference>
<dbReference type="CDD" id="cd18800">
    <property type="entry name" value="SF2_C_EcoR124I-like"/>
    <property type="match status" value="1"/>
</dbReference>
<dbReference type="GO" id="GO:0009307">
    <property type="term" value="P:DNA restriction-modification system"/>
    <property type="evidence" value="ECO:0007669"/>
    <property type="project" value="UniProtKB-KW"/>
</dbReference>
<dbReference type="GO" id="GO:0003677">
    <property type="term" value="F:DNA binding"/>
    <property type="evidence" value="ECO:0007669"/>
    <property type="project" value="UniProtKB-KW"/>
</dbReference>
<evidence type="ECO:0000256" key="7">
    <source>
        <dbReference type="ARBA" id="ARBA00022801"/>
    </source>
</evidence>